<keyword evidence="1" id="KW-0812">Transmembrane</keyword>
<dbReference type="OrthoDB" id="6704960at2"/>
<evidence type="ECO:0000256" key="1">
    <source>
        <dbReference type="SAM" id="Phobius"/>
    </source>
</evidence>
<accession>A0A1V2DQ08</accession>
<comment type="caution">
    <text evidence="2">The sequence shown here is derived from an EMBL/GenBank/DDBJ whole genome shotgun (WGS) entry which is preliminary data.</text>
</comment>
<dbReference type="Proteomes" id="UP000189339">
    <property type="component" value="Unassembled WGS sequence"/>
</dbReference>
<dbReference type="AlphaFoldDB" id="A0A1V2DQ08"/>
<reference evidence="2 3" key="1">
    <citation type="submission" date="2016-12" db="EMBL/GenBank/DDBJ databases">
        <title>Marinobacter lutaoensis whole genome sequencing.</title>
        <authorList>
            <person name="Verma A."/>
            <person name="Krishnamurthi S."/>
        </authorList>
    </citation>
    <scope>NUCLEOTIDE SEQUENCE [LARGE SCALE GENOMIC DNA]</scope>
    <source>
        <strain evidence="2 3">T5054</strain>
    </source>
</reference>
<protein>
    <submittedName>
        <fullName evidence="2">Uncharacterized protein</fullName>
    </submittedName>
</protein>
<keyword evidence="3" id="KW-1185">Reference proteome</keyword>
<evidence type="ECO:0000313" key="3">
    <source>
        <dbReference type="Proteomes" id="UP000189339"/>
    </source>
</evidence>
<dbReference type="EMBL" id="MSCW01000009">
    <property type="protein sequence ID" value="ONF42590.1"/>
    <property type="molecule type" value="Genomic_DNA"/>
</dbReference>
<feature type="transmembrane region" description="Helical" evidence="1">
    <location>
        <begin position="12"/>
        <end position="29"/>
    </location>
</feature>
<feature type="transmembrane region" description="Helical" evidence="1">
    <location>
        <begin position="41"/>
        <end position="61"/>
    </location>
</feature>
<name>A0A1V2DQ08_9GAMM</name>
<proteinExistence type="predicted"/>
<sequence>MDKLNEIALAHYGKLLVFGGGLVMMPSLFELQNGSPVAPEPWIGMIWLTGCTICGTGIVFWKKSVSGY</sequence>
<keyword evidence="1" id="KW-0472">Membrane</keyword>
<keyword evidence="1" id="KW-1133">Transmembrane helix</keyword>
<dbReference type="RefSeq" id="WP_076725533.1">
    <property type="nucleotide sequence ID" value="NZ_MSCW01000009.1"/>
</dbReference>
<gene>
    <name evidence="2" type="ORF">BTO32_15395</name>
</gene>
<organism evidence="2 3">
    <name type="scientific">Marinobacter lutaoensis</name>
    <dbReference type="NCBI Taxonomy" id="135739"/>
    <lineage>
        <taxon>Bacteria</taxon>
        <taxon>Pseudomonadati</taxon>
        <taxon>Pseudomonadota</taxon>
        <taxon>Gammaproteobacteria</taxon>
        <taxon>Pseudomonadales</taxon>
        <taxon>Marinobacteraceae</taxon>
        <taxon>Marinobacter</taxon>
    </lineage>
</organism>
<evidence type="ECO:0000313" key="2">
    <source>
        <dbReference type="EMBL" id="ONF42590.1"/>
    </source>
</evidence>